<evidence type="ECO:0000256" key="1">
    <source>
        <dbReference type="ARBA" id="ARBA00004651"/>
    </source>
</evidence>
<keyword evidence="7 8" id="KW-0472">Membrane</keyword>
<organism evidence="9 10">
    <name type="scientific">candidate division LCP-89 bacterium B3_LCP</name>
    <dbReference type="NCBI Taxonomy" id="2012998"/>
    <lineage>
        <taxon>Bacteria</taxon>
        <taxon>Pseudomonadati</taxon>
        <taxon>Bacteria division LCP-89</taxon>
    </lineage>
</organism>
<dbReference type="Gene3D" id="3.30.2090.10">
    <property type="entry name" value="Multidrug efflux transporter AcrB TolC docking domain, DN and DC subdomains"/>
    <property type="match status" value="2"/>
</dbReference>
<feature type="transmembrane region" description="Helical" evidence="8">
    <location>
        <begin position="398"/>
        <end position="420"/>
    </location>
</feature>
<dbReference type="SUPFAM" id="SSF82866">
    <property type="entry name" value="Multidrug efflux transporter AcrB transmembrane domain"/>
    <property type="match status" value="2"/>
</dbReference>
<keyword evidence="6 8" id="KW-1133">Transmembrane helix</keyword>
<feature type="transmembrane region" description="Helical" evidence="8">
    <location>
        <begin position="369"/>
        <end position="386"/>
    </location>
</feature>
<feature type="transmembrane region" description="Helical" evidence="8">
    <location>
        <begin position="895"/>
        <end position="918"/>
    </location>
</feature>
<dbReference type="InterPro" id="IPR004763">
    <property type="entry name" value="CusA-like"/>
</dbReference>
<dbReference type="GO" id="GO:0005886">
    <property type="term" value="C:plasma membrane"/>
    <property type="evidence" value="ECO:0007669"/>
    <property type="project" value="UniProtKB-SubCell"/>
</dbReference>
<feature type="transmembrane region" description="Helical" evidence="8">
    <location>
        <begin position="447"/>
        <end position="467"/>
    </location>
</feature>
<dbReference type="Gene3D" id="3.30.70.1430">
    <property type="entry name" value="Multidrug efflux transporter AcrB pore domain"/>
    <property type="match status" value="2"/>
</dbReference>
<dbReference type="AlphaFoldDB" id="A0A532V0D0"/>
<keyword evidence="4" id="KW-1003">Cell membrane</keyword>
<name>A0A532V0D0_UNCL8</name>
<feature type="transmembrane region" description="Helical" evidence="8">
    <location>
        <begin position="998"/>
        <end position="1024"/>
    </location>
</feature>
<dbReference type="SUPFAM" id="SSF82693">
    <property type="entry name" value="Multidrug efflux transporter AcrB pore domain, PN1, PN2, PC1 and PC2 subdomains"/>
    <property type="match status" value="3"/>
</dbReference>
<evidence type="ECO:0000256" key="7">
    <source>
        <dbReference type="ARBA" id="ARBA00023136"/>
    </source>
</evidence>
<feature type="transmembrane region" description="Helical" evidence="8">
    <location>
        <begin position="967"/>
        <end position="986"/>
    </location>
</feature>
<keyword evidence="5 8" id="KW-0812">Transmembrane</keyword>
<dbReference type="NCBIfam" id="TIGR00914">
    <property type="entry name" value="2A0601"/>
    <property type="match status" value="1"/>
</dbReference>
<dbReference type="Gene3D" id="1.20.1640.10">
    <property type="entry name" value="Multidrug efflux transporter AcrB transmembrane domain"/>
    <property type="match status" value="2"/>
</dbReference>
<comment type="subcellular location">
    <subcellularLocation>
        <location evidence="1">Cell membrane</location>
        <topology evidence="1">Multi-pass membrane protein</topology>
    </subcellularLocation>
</comment>
<comment type="caution">
    <text evidence="9">The sequence shown here is derived from an EMBL/GenBank/DDBJ whole genome shotgun (WGS) entry which is preliminary data.</text>
</comment>
<accession>A0A532V0D0</accession>
<dbReference type="GO" id="GO:0008324">
    <property type="term" value="F:monoatomic cation transmembrane transporter activity"/>
    <property type="evidence" value="ECO:0007669"/>
    <property type="project" value="InterPro"/>
</dbReference>
<dbReference type="GO" id="GO:0042910">
    <property type="term" value="F:xenobiotic transmembrane transporter activity"/>
    <property type="evidence" value="ECO:0007669"/>
    <property type="project" value="TreeGrafter"/>
</dbReference>
<feature type="transmembrane region" description="Helical" evidence="8">
    <location>
        <begin position="346"/>
        <end position="362"/>
    </location>
</feature>
<protein>
    <submittedName>
        <fullName evidence="9">CusA/CzcA family heavy metal efflux RND transporter</fullName>
    </submittedName>
</protein>
<dbReference type="Gene3D" id="3.30.70.1320">
    <property type="entry name" value="Multidrug efflux transporter AcrB pore domain like"/>
    <property type="match status" value="1"/>
</dbReference>
<feature type="transmembrane region" description="Helical" evidence="8">
    <location>
        <begin position="869"/>
        <end position="888"/>
    </location>
</feature>
<evidence type="ECO:0000256" key="4">
    <source>
        <dbReference type="ARBA" id="ARBA00022475"/>
    </source>
</evidence>
<evidence type="ECO:0000256" key="5">
    <source>
        <dbReference type="ARBA" id="ARBA00022692"/>
    </source>
</evidence>
<dbReference type="EMBL" id="NJBN01000004">
    <property type="protein sequence ID" value="TKJ40674.1"/>
    <property type="molecule type" value="Genomic_DNA"/>
</dbReference>
<dbReference type="PANTHER" id="PTHR32063">
    <property type="match status" value="1"/>
</dbReference>
<evidence type="ECO:0000256" key="6">
    <source>
        <dbReference type="ARBA" id="ARBA00022989"/>
    </source>
</evidence>
<feature type="transmembrane region" description="Helical" evidence="8">
    <location>
        <begin position="924"/>
        <end position="946"/>
    </location>
</feature>
<gene>
    <name evidence="9" type="ORF">CEE37_06845</name>
</gene>
<dbReference type="InterPro" id="IPR001036">
    <property type="entry name" value="Acrflvin-R"/>
</dbReference>
<evidence type="ECO:0000313" key="9">
    <source>
        <dbReference type="EMBL" id="TKJ40674.1"/>
    </source>
</evidence>
<feature type="transmembrane region" description="Helical" evidence="8">
    <location>
        <begin position="533"/>
        <end position="553"/>
    </location>
</feature>
<feature type="transmembrane region" description="Helical" evidence="8">
    <location>
        <begin position="12"/>
        <end position="31"/>
    </location>
</feature>
<dbReference type="Pfam" id="PF00873">
    <property type="entry name" value="ACR_tran"/>
    <property type="match status" value="1"/>
</dbReference>
<evidence type="ECO:0000256" key="3">
    <source>
        <dbReference type="ARBA" id="ARBA00022448"/>
    </source>
</evidence>
<dbReference type="Proteomes" id="UP000319619">
    <property type="component" value="Unassembled WGS sequence"/>
</dbReference>
<proteinExistence type="inferred from homology"/>
<dbReference type="InterPro" id="IPR027463">
    <property type="entry name" value="AcrB_DN_DC_subdom"/>
</dbReference>
<sequence>MLSKIIDFSLSQRLLLGLFSIVVIGVGLWSYRQLPVDAFPDISPVMVPIFAEAHGMVPEEVERLITFPIEAAMSGLPGVTDIRSTSAFGMSVIYIYFKDGTDIYFARQIVAERLNAAIADLPEMHEPPGLGPISTGLGQVFMYYLTADSTADTGGLPNDIYLRTLNDWVIKYQLKTVSGVTDVLSMGGNVLQFQVHIDPFQLIAYDLALDDVVEAIEMNNKNVGGQFIVRGREEYLVRGLGLIEDADQLAQIKVKEHHGTVVHLGDLARVEIGPEIRRGVVLKNGVGEVVAGLVIKLYGENTSKVIDDLYVKVSEIQTSLPQGVQLVPYYDQAELVAEATSTVKNALLGGVILVIIVLFLFLGDVRSALVVTLSLPMAMLVAVLMMKYSGISANLMSLGGLAIAIGMMVDGAVVMVENIWRHLSESKGQKPLTEVVRTAATEVARPIAFAIVIIIVVFLPLFTLQGVEGKMFSPMAFSITFGLVGSLIFTFTLIPMLATLIFRGKISEKESLLVRMIKKVYRPILNWALKRRLVVIGIAVVALLISLALVPFLGTEFVPTLEEGSIQVQVVGAPSTSLVEMTRIMQLSQKKLEKQSEITYVVIRIGRPEAGSHPHPVNTAEIMIGLKPYNEWQRGRSKQDLIDEIRQELESYPGIQLTVAQPIQNLFDELLSGVKAELAVKLYGEDLTTLRQKGEEIKSIMGEISGIADLSLEQSFGQPQVQVDVDVDRAARYGIGVDEVLEVVELGIGGEVIGQVFQGTRRFGILVRFDEQYRNDVEAIGNLRIHSPNGSLIPLADVAEIKEVIGPIQVNREKNQRRIVIQANVEGRDLGSIVDEIKDNISKKLDLPPGYFIEYGGQFENQQRAMARLAIIVPMTMFFIFVLLFSAFNSIRQAVLIYLNIPFALIGGILGLFVSGQYLSVPAAVGFIALFGVAVQNGVVMVSYFNDLRKQGMPIRKVVINGAMLRVRPVLMTALTTMLGLAPLLLSRGIGSEVQRPLAAVVIGGLITSTALTLLIIPALYGWFTSREEVLVIKE</sequence>
<dbReference type="Gene3D" id="3.30.70.1440">
    <property type="entry name" value="Multidrug efflux transporter AcrB pore domain"/>
    <property type="match status" value="1"/>
</dbReference>
<comment type="similarity">
    <text evidence="2">Belongs to the resistance-nodulation-cell division (RND) (TC 2.A.6) family.</text>
</comment>
<evidence type="ECO:0000256" key="8">
    <source>
        <dbReference type="SAM" id="Phobius"/>
    </source>
</evidence>
<evidence type="ECO:0000313" key="10">
    <source>
        <dbReference type="Proteomes" id="UP000319619"/>
    </source>
</evidence>
<feature type="transmembrane region" description="Helical" evidence="8">
    <location>
        <begin position="479"/>
        <end position="502"/>
    </location>
</feature>
<dbReference type="SUPFAM" id="SSF82714">
    <property type="entry name" value="Multidrug efflux transporter AcrB TolC docking domain, DN and DC subdomains"/>
    <property type="match status" value="2"/>
</dbReference>
<dbReference type="PRINTS" id="PR00702">
    <property type="entry name" value="ACRIFLAVINRP"/>
</dbReference>
<evidence type="ECO:0000256" key="2">
    <source>
        <dbReference type="ARBA" id="ARBA00010942"/>
    </source>
</evidence>
<keyword evidence="3" id="KW-0813">Transport</keyword>
<dbReference type="PANTHER" id="PTHR32063:SF24">
    <property type="entry name" value="CATION EFFLUX SYSTEM (ACRB_ACRD_ACRF FAMILY)"/>
    <property type="match status" value="1"/>
</dbReference>
<reference evidence="9 10" key="1">
    <citation type="submission" date="2017-06" db="EMBL/GenBank/DDBJ databases">
        <title>Novel microbial phyla capable of carbon fixation and sulfur reduction in deep-sea sediments.</title>
        <authorList>
            <person name="Huang J."/>
            <person name="Baker B."/>
            <person name="Wang Y."/>
        </authorList>
    </citation>
    <scope>NUCLEOTIDE SEQUENCE [LARGE SCALE GENOMIC DNA]</scope>
    <source>
        <strain evidence="9">B3_LCP</strain>
    </source>
</reference>